<feature type="compositionally biased region" description="Polar residues" evidence="3">
    <location>
        <begin position="11"/>
        <end position="21"/>
    </location>
</feature>
<dbReference type="SUPFAM" id="SSF52540">
    <property type="entry name" value="P-loop containing nucleoside triphosphate hydrolases"/>
    <property type="match status" value="1"/>
</dbReference>
<dbReference type="GO" id="GO:0031623">
    <property type="term" value="P:receptor internalization"/>
    <property type="evidence" value="ECO:0007669"/>
    <property type="project" value="TreeGrafter"/>
</dbReference>
<evidence type="ECO:0000259" key="4">
    <source>
        <dbReference type="PROSITE" id="PS51388"/>
    </source>
</evidence>
<dbReference type="SMART" id="SM00053">
    <property type="entry name" value="DYNc"/>
    <property type="match status" value="1"/>
</dbReference>
<dbReference type="GO" id="GO:0005525">
    <property type="term" value="F:GTP binding"/>
    <property type="evidence" value="ECO:0007669"/>
    <property type="project" value="InterPro"/>
</dbReference>
<proteinExistence type="predicted"/>
<accession>A0A401H4A7</accession>
<dbReference type="Gene3D" id="1.20.120.1240">
    <property type="entry name" value="Dynamin, middle domain"/>
    <property type="match status" value="1"/>
</dbReference>
<dbReference type="Pfam" id="PF00350">
    <property type="entry name" value="Dynamin_N"/>
    <property type="match status" value="1"/>
</dbReference>
<dbReference type="Pfam" id="PF01031">
    <property type="entry name" value="Dynamin_M"/>
    <property type="match status" value="2"/>
</dbReference>
<dbReference type="PANTHER" id="PTHR11566:SF131">
    <property type="entry name" value="GTPASE, PUTATIVE (AFU_ORTHOLOGUE AFUA_6G07630)-RELATED"/>
    <property type="match status" value="1"/>
</dbReference>
<organism evidence="6 7">
    <name type="scientific">Sparassis crispa</name>
    <dbReference type="NCBI Taxonomy" id="139825"/>
    <lineage>
        <taxon>Eukaryota</taxon>
        <taxon>Fungi</taxon>
        <taxon>Dikarya</taxon>
        <taxon>Basidiomycota</taxon>
        <taxon>Agaricomycotina</taxon>
        <taxon>Agaricomycetes</taxon>
        <taxon>Polyporales</taxon>
        <taxon>Sparassidaceae</taxon>
        <taxon>Sparassis</taxon>
    </lineage>
</organism>
<evidence type="ECO:0000313" key="7">
    <source>
        <dbReference type="Proteomes" id="UP000287166"/>
    </source>
</evidence>
<dbReference type="CDD" id="cd08771">
    <property type="entry name" value="DLP_1"/>
    <property type="match status" value="1"/>
</dbReference>
<dbReference type="InterPro" id="IPR030381">
    <property type="entry name" value="G_DYNAMIN_dom"/>
</dbReference>
<dbReference type="AlphaFoldDB" id="A0A401H4A7"/>
<evidence type="ECO:0000256" key="1">
    <source>
        <dbReference type="ARBA" id="ARBA00022741"/>
    </source>
</evidence>
<reference evidence="6 7" key="1">
    <citation type="journal article" date="2018" name="Sci. Rep.">
        <title>Genome sequence of the cauliflower mushroom Sparassis crispa (Hanabiratake) and its association with beneficial usage.</title>
        <authorList>
            <person name="Kiyama R."/>
            <person name="Furutani Y."/>
            <person name="Kawaguchi K."/>
            <person name="Nakanishi T."/>
        </authorList>
    </citation>
    <scope>NUCLEOTIDE SEQUENCE [LARGE SCALE GENOMIC DNA]</scope>
</reference>
<evidence type="ECO:0000313" key="6">
    <source>
        <dbReference type="EMBL" id="GBE89275.1"/>
    </source>
</evidence>
<dbReference type="PROSITE" id="PS51718">
    <property type="entry name" value="G_DYNAMIN_2"/>
    <property type="match status" value="1"/>
</dbReference>
<protein>
    <submittedName>
        <fullName evidence="6">Interferon-induced GTP-binding protein</fullName>
    </submittedName>
</protein>
<dbReference type="EMBL" id="BFAD01000015">
    <property type="protein sequence ID" value="GBE89275.1"/>
    <property type="molecule type" value="Genomic_DNA"/>
</dbReference>
<dbReference type="InterPro" id="IPR027417">
    <property type="entry name" value="P-loop_NTPase"/>
</dbReference>
<dbReference type="GO" id="GO:0005874">
    <property type="term" value="C:microtubule"/>
    <property type="evidence" value="ECO:0007669"/>
    <property type="project" value="TreeGrafter"/>
</dbReference>
<dbReference type="PRINTS" id="PR00195">
    <property type="entry name" value="DYNAMIN"/>
</dbReference>
<dbReference type="InterPro" id="IPR020850">
    <property type="entry name" value="GED_dom"/>
</dbReference>
<dbReference type="InterPro" id="IPR045063">
    <property type="entry name" value="Dynamin_N"/>
</dbReference>
<dbReference type="GO" id="GO:0005737">
    <property type="term" value="C:cytoplasm"/>
    <property type="evidence" value="ECO:0007669"/>
    <property type="project" value="TreeGrafter"/>
</dbReference>
<dbReference type="InterPro" id="IPR022812">
    <property type="entry name" value="Dynamin"/>
</dbReference>
<dbReference type="PROSITE" id="PS51388">
    <property type="entry name" value="GED"/>
    <property type="match status" value="1"/>
</dbReference>
<feature type="domain" description="Dynamin-type G" evidence="5">
    <location>
        <begin position="76"/>
        <end position="382"/>
    </location>
</feature>
<evidence type="ECO:0000259" key="5">
    <source>
        <dbReference type="PROSITE" id="PS51718"/>
    </source>
</evidence>
<dbReference type="Gene3D" id="3.40.50.300">
    <property type="entry name" value="P-loop containing nucleotide triphosphate hydrolases"/>
    <property type="match status" value="1"/>
</dbReference>
<dbReference type="Proteomes" id="UP000287166">
    <property type="component" value="Unassembled WGS sequence"/>
</dbReference>
<dbReference type="InterPro" id="IPR003130">
    <property type="entry name" value="GED"/>
</dbReference>
<keyword evidence="1" id="KW-0547">Nucleotide-binding</keyword>
<dbReference type="Pfam" id="PF02212">
    <property type="entry name" value="GED"/>
    <property type="match status" value="1"/>
</dbReference>
<dbReference type="RefSeq" id="XP_027620188.1">
    <property type="nucleotide sequence ID" value="XM_027764387.1"/>
</dbReference>
<dbReference type="InterPro" id="IPR000375">
    <property type="entry name" value="Dynamin_stalk"/>
</dbReference>
<evidence type="ECO:0000256" key="3">
    <source>
        <dbReference type="SAM" id="MobiDB-lite"/>
    </source>
</evidence>
<sequence>MYKKSRLRRLGTTSPLSPSQHFHSDDMRKAPPHTSVTSGRDGGSAGVGLSDKQYSAGRRKMLDLINRLHKTGVQKEIDLPVIAVIGSQSAGKSSLIESISGITLPRASGTCTRCPTECTLSFSAEPWRCVVSLRFTTNENGETIPVRNDPFGPPIFDKPDVEERLRRAQRAILNPSIHARDFLEGVDEDPVTRERTFSTNCVSLSISGPDVADLSFCDLPGLIATEGTGAMKGDIQLVKSLVASYIEKPSCIILLTVACETDFENQGAHQLAREYDPDGKRTIGVLTKPDRIPLGEEERWLRFIKNESEPLENGWFGVKQPDSRALAAGITWSEARELEREFFSSTSPWAGVDLQIQHHFGTANLTDRCSSILSGLIAKRLPEIQSELQDMLQKTENNLRQLPKPPSSDALGEVFNLLTQFSGSLAEYLEGTPEPDGLLQSIRPIKEVFRQDILATAPDFRPYGRLPLPNEPQDNRRFIAPEFLSHETVFVPSDDANAVYIDDVMERANQSITRQLPGYFPFVVVEQYIQDVIGTWEGPTRTLFDAVQHILIQKIKQFIEIHFEQYPLLQQRVAAIVTSYILECSDQTKSHLDWLLALEKRPRTLNEHYYRDYRDKFLAHYKGAARNMATRPCVSQIVQGFAGLGIYGINPVDLPKVLPTDPFEPAIDVMASVRAYFQVAYKRFTDNIPNAIDHDLILGLKRDHALEKALRKGLGIGGTDADVQCGEYIREPPNVLLKREELQKKRERLVSARKELMDLWL</sequence>
<dbReference type="OrthoDB" id="5061070at2759"/>
<evidence type="ECO:0000256" key="2">
    <source>
        <dbReference type="ARBA" id="ARBA00023134"/>
    </source>
</evidence>
<dbReference type="InterPro" id="IPR001401">
    <property type="entry name" value="Dynamin_GTPase"/>
</dbReference>
<dbReference type="InParanoid" id="A0A401H4A7"/>
<dbReference type="GO" id="GO:0008017">
    <property type="term" value="F:microtubule binding"/>
    <property type="evidence" value="ECO:0007669"/>
    <property type="project" value="TreeGrafter"/>
</dbReference>
<comment type="caution">
    <text evidence="6">The sequence shown here is derived from an EMBL/GenBank/DDBJ whole genome shotgun (WGS) entry which is preliminary data.</text>
</comment>
<gene>
    <name evidence="6" type="ORF">SCP_1502830</name>
</gene>
<keyword evidence="7" id="KW-1185">Reference proteome</keyword>
<feature type="region of interest" description="Disordered" evidence="3">
    <location>
        <begin position="1"/>
        <end position="52"/>
    </location>
</feature>
<dbReference type="PANTHER" id="PTHR11566">
    <property type="entry name" value="DYNAMIN"/>
    <property type="match status" value="1"/>
</dbReference>
<dbReference type="GeneID" id="38786192"/>
<dbReference type="GO" id="GO:0005886">
    <property type="term" value="C:plasma membrane"/>
    <property type="evidence" value="ECO:0007669"/>
    <property type="project" value="TreeGrafter"/>
</dbReference>
<dbReference type="STRING" id="139825.A0A401H4A7"/>
<name>A0A401H4A7_9APHY</name>
<feature type="domain" description="GED" evidence="4">
    <location>
        <begin position="666"/>
        <end position="761"/>
    </location>
</feature>
<dbReference type="GO" id="GO:0003924">
    <property type="term" value="F:GTPase activity"/>
    <property type="evidence" value="ECO:0007669"/>
    <property type="project" value="InterPro"/>
</dbReference>
<keyword evidence="2" id="KW-0342">GTP-binding</keyword>